<dbReference type="Proteomes" id="UP000215539">
    <property type="component" value="Chromosome 1"/>
</dbReference>
<comment type="similarity">
    <text evidence="2">Belongs to the NapC/NirT/NrfH family.</text>
</comment>
<evidence type="ECO:0000313" key="16">
    <source>
        <dbReference type="Proteomes" id="UP000065822"/>
    </source>
</evidence>
<dbReference type="GO" id="GO:0005886">
    <property type="term" value="C:plasma membrane"/>
    <property type="evidence" value="ECO:0007669"/>
    <property type="project" value="UniProtKB-SubCell"/>
</dbReference>
<dbReference type="RefSeq" id="WP_066431205.1">
    <property type="nucleotide sequence ID" value="NZ_CP014227.1"/>
</dbReference>
<reference evidence="14 16" key="1">
    <citation type="submission" date="2016-02" db="EMBL/GenBank/DDBJ databases">
        <authorList>
            <person name="Holder M.E."/>
            <person name="Ajami N.J."/>
            <person name="Petrosino J.F."/>
        </authorList>
    </citation>
    <scope>NUCLEOTIDE SEQUENCE [LARGE SCALE GENOMIC DNA]</scope>
    <source>
        <strain evidence="14 16">CCUG 32990</strain>
    </source>
</reference>
<dbReference type="GO" id="GO:0022900">
    <property type="term" value="P:electron transport chain"/>
    <property type="evidence" value="ECO:0007669"/>
    <property type="project" value="InterPro"/>
</dbReference>
<feature type="domain" description="NapC/NirT cytochrome c N-terminal" evidence="13">
    <location>
        <begin position="17"/>
        <end position="169"/>
    </location>
</feature>
<sequence>MATDKNTKKRFSLLPPKKWRLPALIAIGAIIGFGLFIVYFGRVTDYMSDDPKACINCHVMTPHYMTWNKSSHREVATCNDCHVPHNSVFSKYYFKAKDGLYHSYVFTTHSEPQVIRAKDASIKVIHDNCIRCHIEIVTDGRTSATVANHFHDRTDRLCWDCHRGVPHSKQRGLSSIGLQIEPTQFDPAENHKNVPQWLEDELKKESKETNKQIKTNK</sequence>
<name>A0AAX2H135_9FLAO</name>
<keyword evidence="5" id="KW-0349">Heme</keyword>
<evidence type="ECO:0000256" key="6">
    <source>
        <dbReference type="ARBA" id="ARBA00022692"/>
    </source>
</evidence>
<keyword evidence="16" id="KW-1185">Reference proteome</keyword>
<dbReference type="GO" id="GO:0009055">
    <property type="term" value="F:electron transfer activity"/>
    <property type="evidence" value="ECO:0007669"/>
    <property type="project" value="TreeGrafter"/>
</dbReference>
<keyword evidence="6 12" id="KW-0812">Transmembrane</keyword>
<dbReference type="Pfam" id="PF03264">
    <property type="entry name" value="Cytochrom_NNT"/>
    <property type="match status" value="1"/>
</dbReference>
<evidence type="ECO:0000313" key="15">
    <source>
        <dbReference type="EMBL" id="SNV14841.1"/>
    </source>
</evidence>
<evidence type="ECO:0000313" key="14">
    <source>
        <dbReference type="EMBL" id="AMD86003.1"/>
    </source>
</evidence>
<keyword evidence="9 12" id="KW-1133">Transmembrane helix</keyword>
<proteinExistence type="inferred from homology"/>
<dbReference type="NCBIfam" id="TIGR03153">
    <property type="entry name" value="cytochr_NrfH"/>
    <property type="match status" value="1"/>
</dbReference>
<organism evidence="15 17">
    <name type="scientific">Capnocytophaga haemolytica</name>
    <dbReference type="NCBI Taxonomy" id="45243"/>
    <lineage>
        <taxon>Bacteria</taxon>
        <taxon>Pseudomonadati</taxon>
        <taxon>Bacteroidota</taxon>
        <taxon>Flavobacteriia</taxon>
        <taxon>Flavobacteriales</taxon>
        <taxon>Flavobacteriaceae</taxon>
        <taxon>Capnocytophaga</taxon>
    </lineage>
</organism>
<dbReference type="InterPro" id="IPR051174">
    <property type="entry name" value="Cytochrome_c-type_ET"/>
</dbReference>
<dbReference type="EMBL" id="LT906449">
    <property type="protein sequence ID" value="SNV14841.1"/>
    <property type="molecule type" value="Genomic_DNA"/>
</dbReference>
<evidence type="ECO:0000313" key="17">
    <source>
        <dbReference type="Proteomes" id="UP000215539"/>
    </source>
</evidence>
<evidence type="ECO:0000256" key="7">
    <source>
        <dbReference type="ARBA" id="ARBA00022723"/>
    </source>
</evidence>
<evidence type="ECO:0000256" key="2">
    <source>
        <dbReference type="ARBA" id="ARBA00007395"/>
    </source>
</evidence>
<keyword evidence="7" id="KW-0479">Metal-binding</keyword>
<dbReference type="PANTHER" id="PTHR30333:SF1">
    <property type="entry name" value="CYTOCHROME C-TYPE PROTEIN NAPC"/>
    <property type="match status" value="1"/>
</dbReference>
<keyword evidence="4" id="KW-1003">Cell membrane</keyword>
<evidence type="ECO:0000256" key="12">
    <source>
        <dbReference type="SAM" id="Phobius"/>
    </source>
</evidence>
<dbReference type="KEGG" id="chg:AXF12_11075"/>
<evidence type="ECO:0000256" key="9">
    <source>
        <dbReference type="ARBA" id="ARBA00022989"/>
    </source>
</evidence>
<dbReference type="PANTHER" id="PTHR30333">
    <property type="entry name" value="CYTOCHROME C-TYPE PROTEIN"/>
    <property type="match status" value="1"/>
</dbReference>
<dbReference type="AlphaFoldDB" id="A0AAX2H135"/>
<evidence type="ECO:0000256" key="1">
    <source>
        <dbReference type="ARBA" id="ARBA00004236"/>
    </source>
</evidence>
<evidence type="ECO:0000256" key="3">
    <source>
        <dbReference type="ARBA" id="ARBA00022448"/>
    </source>
</evidence>
<evidence type="ECO:0000256" key="5">
    <source>
        <dbReference type="ARBA" id="ARBA00022617"/>
    </source>
</evidence>
<accession>A0AAX2H135</accession>
<keyword evidence="3" id="KW-0813">Transport</keyword>
<keyword evidence="8" id="KW-0249">Electron transport</keyword>
<dbReference type="GO" id="GO:0009061">
    <property type="term" value="P:anaerobic respiration"/>
    <property type="evidence" value="ECO:0007669"/>
    <property type="project" value="TreeGrafter"/>
</dbReference>
<dbReference type="SUPFAM" id="SSF48695">
    <property type="entry name" value="Multiheme cytochromes"/>
    <property type="match status" value="1"/>
</dbReference>
<evidence type="ECO:0000256" key="4">
    <source>
        <dbReference type="ARBA" id="ARBA00022475"/>
    </source>
</evidence>
<evidence type="ECO:0000256" key="10">
    <source>
        <dbReference type="ARBA" id="ARBA00023004"/>
    </source>
</evidence>
<dbReference type="EMBL" id="CP014227">
    <property type="protein sequence ID" value="AMD86003.1"/>
    <property type="molecule type" value="Genomic_DNA"/>
</dbReference>
<dbReference type="GO" id="GO:0046872">
    <property type="term" value="F:metal ion binding"/>
    <property type="evidence" value="ECO:0007669"/>
    <property type="project" value="UniProtKB-KW"/>
</dbReference>
<dbReference type="InterPro" id="IPR005126">
    <property type="entry name" value="NapC/NirT_cyt_c_N"/>
</dbReference>
<evidence type="ECO:0000256" key="11">
    <source>
        <dbReference type="ARBA" id="ARBA00023136"/>
    </source>
</evidence>
<feature type="transmembrane region" description="Helical" evidence="12">
    <location>
        <begin position="21"/>
        <end position="41"/>
    </location>
</feature>
<dbReference type="InterPro" id="IPR036280">
    <property type="entry name" value="Multihaem_cyt_sf"/>
</dbReference>
<reference evidence="15 17" key="2">
    <citation type="submission" date="2017-06" db="EMBL/GenBank/DDBJ databases">
        <authorList>
            <consortium name="Pathogen Informatics"/>
        </authorList>
    </citation>
    <scope>NUCLEOTIDE SEQUENCE [LARGE SCALE GENOMIC DNA]</scope>
    <source>
        <strain evidence="15 17">NCTC12947</strain>
    </source>
</reference>
<keyword evidence="11 12" id="KW-0472">Membrane</keyword>
<dbReference type="InterPro" id="IPR038266">
    <property type="entry name" value="NapC/NirT_cytc_sf"/>
</dbReference>
<keyword evidence="10" id="KW-0408">Iron</keyword>
<protein>
    <submittedName>
        <fullName evidence="14">Cytochrome C nitrite reductase</fullName>
    </submittedName>
    <submittedName>
        <fullName evidence="15">Cytochrome c-type protein NrfH</fullName>
    </submittedName>
</protein>
<evidence type="ECO:0000256" key="8">
    <source>
        <dbReference type="ARBA" id="ARBA00022982"/>
    </source>
</evidence>
<comment type="subcellular location">
    <subcellularLocation>
        <location evidence="1">Cell membrane</location>
    </subcellularLocation>
</comment>
<dbReference type="Proteomes" id="UP000065822">
    <property type="component" value="Chromosome"/>
</dbReference>
<evidence type="ECO:0000259" key="13">
    <source>
        <dbReference type="Pfam" id="PF03264"/>
    </source>
</evidence>
<gene>
    <name evidence="15" type="primary">nrfH</name>
    <name evidence="14" type="ORF">AXF12_11075</name>
    <name evidence="15" type="ORF">SAMEA44541418_01932</name>
</gene>
<dbReference type="Gene3D" id="1.10.3820.10">
    <property type="entry name" value="Di-heme elbow motif domain"/>
    <property type="match status" value="1"/>
</dbReference>
<dbReference type="InterPro" id="IPR017571">
    <property type="entry name" value="NrfH"/>
</dbReference>